<organism evidence="2 3">
    <name type="scientific">Chlorogloeopsis fritschii PCC 6912</name>
    <dbReference type="NCBI Taxonomy" id="211165"/>
    <lineage>
        <taxon>Bacteria</taxon>
        <taxon>Bacillati</taxon>
        <taxon>Cyanobacteriota</taxon>
        <taxon>Cyanophyceae</taxon>
        <taxon>Nostocales</taxon>
        <taxon>Chlorogloeopsidaceae</taxon>
        <taxon>Chlorogloeopsis</taxon>
    </lineage>
</organism>
<dbReference type="OrthoDB" id="424506at2"/>
<dbReference type="PANTHER" id="PTHR36558:SF1">
    <property type="entry name" value="RESTRICTION ENDONUCLEASE DOMAIN-CONTAINING PROTEIN-RELATED"/>
    <property type="match status" value="1"/>
</dbReference>
<dbReference type="STRING" id="211165.GCA_000317285_03001"/>
<dbReference type="InterPro" id="IPR012296">
    <property type="entry name" value="Nuclease_put_TT1808"/>
</dbReference>
<dbReference type="SUPFAM" id="SSF52980">
    <property type="entry name" value="Restriction endonuclease-like"/>
    <property type="match status" value="1"/>
</dbReference>
<sequence>MQTQTPKTYYTPEEYLQLEEKSEFKNEYRDGEIVPMTGGTTNHNEIALNFCTTFKFTMRGKNYKIYMGDVRLWILRYRIYTYPDVMVIQGEPIYEVTGTTTVTNPLMIGEVLSKSTENYDRTNKFRFYRSIPTLKEYIMIDQNEYLVEQFVKNSESQWIFTEYESAESADALLSLKSIDFQIPFSDIYEGVKVEVGEEE</sequence>
<dbReference type="Pfam" id="PF05685">
    <property type="entry name" value="Uma2"/>
    <property type="match status" value="1"/>
</dbReference>
<dbReference type="EMBL" id="RSCJ01000001">
    <property type="protein sequence ID" value="RUR87037.1"/>
    <property type="molecule type" value="Genomic_DNA"/>
</dbReference>
<name>A0A433NS14_CHLFR</name>
<proteinExistence type="predicted"/>
<dbReference type="CDD" id="cd06260">
    <property type="entry name" value="DUF820-like"/>
    <property type="match status" value="1"/>
</dbReference>
<evidence type="ECO:0000259" key="1">
    <source>
        <dbReference type="Pfam" id="PF05685"/>
    </source>
</evidence>
<dbReference type="PANTHER" id="PTHR36558">
    <property type="entry name" value="GLR1098 PROTEIN"/>
    <property type="match status" value="1"/>
</dbReference>
<dbReference type="RefSeq" id="WP_016872717.1">
    <property type="nucleotide sequence ID" value="NZ_AJLN01000083.1"/>
</dbReference>
<reference evidence="2 3" key="1">
    <citation type="journal article" date="2019" name="Genome Biol. Evol.">
        <title>Day and night: Metabolic profiles and evolutionary relationships of six axenic non-marine cyanobacteria.</title>
        <authorList>
            <person name="Will S.E."/>
            <person name="Henke P."/>
            <person name="Boedeker C."/>
            <person name="Huang S."/>
            <person name="Brinkmann H."/>
            <person name="Rohde M."/>
            <person name="Jarek M."/>
            <person name="Friedl T."/>
            <person name="Seufert S."/>
            <person name="Schumacher M."/>
            <person name="Overmann J."/>
            <person name="Neumann-Schaal M."/>
            <person name="Petersen J."/>
        </authorList>
    </citation>
    <scope>NUCLEOTIDE SEQUENCE [LARGE SCALE GENOMIC DNA]</scope>
    <source>
        <strain evidence="2 3">PCC 6912</strain>
    </source>
</reference>
<evidence type="ECO:0000313" key="3">
    <source>
        <dbReference type="Proteomes" id="UP000268857"/>
    </source>
</evidence>
<gene>
    <name evidence="2" type="ORF">PCC6912_04800</name>
</gene>
<dbReference type="InterPro" id="IPR008538">
    <property type="entry name" value="Uma2"/>
</dbReference>
<keyword evidence="3" id="KW-1185">Reference proteome</keyword>
<evidence type="ECO:0000313" key="2">
    <source>
        <dbReference type="EMBL" id="RUR87037.1"/>
    </source>
</evidence>
<dbReference type="InterPro" id="IPR011335">
    <property type="entry name" value="Restrct_endonuc-II-like"/>
</dbReference>
<dbReference type="AlphaFoldDB" id="A0A433NS14"/>
<feature type="domain" description="Putative restriction endonuclease" evidence="1">
    <location>
        <begin position="12"/>
        <end position="171"/>
    </location>
</feature>
<accession>A0A433NS14</accession>
<protein>
    <recommendedName>
        <fullName evidence="1">Putative restriction endonuclease domain-containing protein</fullName>
    </recommendedName>
</protein>
<dbReference type="Proteomes" id="UP000268857">
    <property type="component" value="Unassembled WGS sequence"/>
</dbReference>
<comment type="caution">
    <text evidence="2">The sequence shown here is derived from an EMBL/GenBank/DDBJ whole genome shotgun (WGS) entry which is preliminary data.</text>
</comment>
<dbReference type="Gene3D" id="3.90.1570.10">
    <property type="entry name" value="tt1808, chain A"/>
    <property type="match status" value="1"/>
</dbReference>